<dbReference type="SUPFAM" id="SSF53218">
    <property type="entry name" value="Molybdenum cofactor biosynthesis proteins"/>
    <property type="match status" value="1"/>
</dbReference>
<organism evidence="3 4">
    <name type="scientific">Pedobacter duraquae</name>
    <dbReference type="NCBI Taxonomy" id="425511"/>
    <lineage>
        <taxon>Bacteria</taxon>
        <taxon>Pseudomonadati</taxon>
        <taxon>Bacteroidota</taxon>
        <taxon>Sphingobacteriia</taxon>
        <taxon>Sphingobacteriales</taxon>
        <taxon>Sphingobacteriaceae</taxon>
        <taxon>Pedobacter</taxon>
    </lineage>
</organism>
<feature type="domain" description="MoaB/Mog" evidence="2">
    <location>
        <begin position="4"/>
        <end position="171"/>
    </location>
</feature>
<dbReference type="HAMAP" id="MF_00226_B">
    <property type="entry name" value="CinA_B"/>
    <property type="match status" value="1"/>
</dbReference>
<dbReference type="Pfam" id="PF18146">
    <property type="entry name" value="CinA_KH"/>
    <property type="match status" value="1"/>
</dbReference>
<evidence type="ECO:0000313" key="4">
    <source>
        <dbReference type="Proteomes" id="UP000295499"/>
    </source>
</evidence>
<name>A0A4R6IQA9_9SPHI</name>
<dbReference type="CDD" id="cd00885">
    <property type="entry name" value="cinA"/>
    <property type="match status" value="1"/>
</dbReference>
<dbReference type="RefSeq" id="WP_133551882.1">
    <property type="nucleotide sequence ID" value="NZ_SNWM01000001.1"/>
</dbReference>
<dbReference type="InterPro" id="IPR008135">
    <property type="entry name" value="Competence-induced_CinA"/>
</dbReference>
<dbReference type="NCBIfam" id="NF001813">
    <property type="entry name" value="PRK00549.1"/>
    <property type="match status" value="1"/>
</dbReference>
<dbReference type="NCBIfam" id="TIGR00199">
    <property type="entry name" value="PncC_domain"/>
    <property type="match status" value="1"/>
</dbReference>
<dbReference type="NCBIfam" id="TIGR00200">
    <property type="entry name" value="cinA_nterm"/>
    <property type="match status" value="1"/>
</dbReference>
<sequence>MLAEIITIGDEILIGQIVDTNSAWMAKQLNLAGIKVKQITSVSDDEAHILEALKLAEERAEIILITGGLGPTKDDITKLTLAKYFNMGFRRDEETLEQVKSIFKRFNRPMIESNMKQADVPDGCIVIQNKNGTAPCMWFNHGSKVIVSMPGVPYEMMYLMDEEILPRLKAAFVLPNIVHKTILTANIGESFLAQQIEDIEDTLPAYIKLAYLPRLGQVRLRLSGSGEDESALRAEIESYARLIVDRVKTYVVIEDDIALEKVILDVMMAQGLTLSTAESCTGGYIAHLITTHPGCSAVFAGGAVAYSYELKESILGVQQETLATYGAVSEETVKEMASGAVGHFNTDYAVAVSGIAGPDGGTPDKPVGTVWIAVASKDRVEAKVFNFGNKRIQNIERSAIAALTMIINRLKEDDRFSG</sequence>
<protein>
    <recommendedName>
        <fullName evidence="1">CinA-like protein</fullName>
    </recommendedName>
</protein>
<dbReference type="InterPro" id="IPR001453">
    <property type="entry name" value="MoaB/Mog_dom"/>
</dbReference>
<keyword evidence="4" id="KW-1185">Reference proteome</keyword>
<dbReference type="Proteomes" id="UP000295499">
    <property type="component" value="Unassembled WGS sequence"/>
</dbReference>
<dbReference type="Gene3D" id="3.90.950.20">
    <property type="entry name" value="CinA-like"/>
    <property type="match status" value="1"/>
</dbReference>
<gene>
    <name evidence="3" type="ORF">CLV32_0432</name>
</gene>
<evidence type="ECO:0000259" key="2">
    <source>
        <dbReference type="SMART" id="SM00852"/>
    </source>
</evidence>
<dbReference type="SMART" id="SM00852">
    <property type="entry name" value="MoCF_biosynth"/>
    <property type="match status" value="1"/>
</dbReference>
<dbReference type="Gene3D" id="3.40.980.10">
    <property type="entry name" value="MoaB/Mog-like domain"/>
    <property type="match status" value="1"/>
</dbReference>
<dbReference type="OrthoDB" id="9801454at2"/>
<evidence type="ECO:0000313" key="3">
    <source>
        <dbReference type="EMBL" id="TDO24145.1"/>
    </source>
</evidence>
<dbReference type="InterPro" id="IPR036425">
    <property type="entry name" value="MoaB/Mog-like_dom_sf"/>
</dbReference>
<dbReference type="Pfam" id="PF02464">
    <property type="entry name" value="CinA"/>
    <property type="match status" value="1"/>
</dbReference>
<dbReference type="InterPro" id="IPR050101">
    <property type="entry name" value="CinA"/>
</dbReference>
<accession>A0A4R6IQA9</accession>
<dbReference type="Pfam" id="PF00994">
    <property type="entry name" value="MoCF_biosynth"/>
    <property type="match status" value="1"/>
</dbReference>
<dbReference type="EMBL" id="SNWM01000001">
    <property type="protein sequence ID" value="TDO24145.1"/>
    <property type="molecule type" value="Genomic_DNA"/>
</dbReference>
<dbReference type="PANTHER" id="PTHR13939">
    <property type="entry name" value="NICOTINAMIDE-NUCLEOTIDE AMIDOHYDROLASE PNCC"/>
    <property type="match status" value="1"/>
</dbReference>
<reference evidence="3 4" key="1">
    <citation type="submission" date="2019-03" db="EMBL/GenBank/DDBJ databases">
        <title>Genomic Encyclopedia of Archaeal and Bacterial Type Strains, Phase II (KMG-II): from individual species to whole genera.</title>
        <authorList>
            <person name="Goeker M."/>
        </authorList>
    </citation>
    <scope>NUCLEOTIDE SEQUENCE [LARGE SCALE GENOMIC DNA]</scope>
    <source>
        <strain evidence="3 4">DSM 19034</strain>
    </source>
</reference>
<evidence type="ECO:0000256" key="1">
    <source>
        <dbReference type="HAMAP-Rule" id="MF_00226"/>
    </source>
</evidence>
<dbReference type="PANTHER" id="PTHR13939:SF0">
    <property type="entry name" value="NMN AMIDOHYDROLASE-LIKE PROTEIN YFAY"/>
    <property type="match status" value="1"/>
</dbReference>
<dbReference type="AlphaFoldDB" id="A0A4R6IQA9"/>
<comment type="similarity">
    <text evidence="1">Belongs to the CinA family.</text>
</comment>
<dbReference type="NCBIfam" id="TIGR00177">
    <property type="entry name" value="molyb_syn"/>
    <property type="match status" value="1"/>
</dbReference>
<proteinExistence type="inferred from homology"/>
<dbReference type="InterPro" id="IPR008136">
    <property type="entry name" value="CinA_C"/>
</dbReference>
<dbReference type="InterPro" id="IPR041424">
    <property type="entry name" value="CinA_KH"/>
</dbReference>
<comment type="caution">
    <text evidence="3">The sequence shown here is derived from an EMBL/GenBank/DDBJ whole genome shotgun (WGS) entry which is preliminary data.</text>
</comment>
<dbReference type="SUPFAM" id="SSF142433">
    <property type="entry name" value="CinA-like"/>
    <property type="match status" value="1"/>
</dbReference>
<dbReference type="InterPro" id="IPR036653">
    <property type="entry name" value="CinA-like_C"/>
</dbReference>
<dbReference type="PIRSF" id="PIRSF006728">
    <property type="entry name" value="CinA"/>
    <property type="match status" value="1"/>
</dbReference>